<dbReference type="AlphaFoldDB" id="A0A212U2W8"/>
<organism evidence="1 2">
    <name type="scientific">Polynucleobacter victoriensis</name>
    <dbReference type="NCBI Taxonomy" id="2049319"/>
    <lineage>
        <taxon>Bacteria</taxon>
        <taxon>Pseudomonadati</taxon>
        <taxon>Pseudomonadota</taxon>
        <taxon>Betaproteobacteria</taxon>
        <taxon>Burkholderiales</taxon>
        <taxon>Burkholderiaceae</taxon>
        <taxon>Polynucleobacter</taxon>
    </lineage>
</organism>
<dbReference type="EMBL" id="FYEX01000002">
    <property type="protein sequence ID" value="SNC72599.1"/>
    <property type="molecule type" value="Genomic_DNA"/>
</dbReference>
<evidence type="ECO:0008006" key="3">
    <source>
        <dbReference type="Google" id="ProtNLM"/>
    </source>
</evidence>
<evidence type="ECO:0000313" key="2">
    <source>
        <dbReference type="Proteomes" id="UP000197215"/>
    </source>
</evidence>
<gene>
    <name evidence="1" type="ORF">SAMN06295916_1669</name>
</gene>
<dbReference type="PROSITE" id="PS51257">
    <property type="entry name" value="PROKAR_LIPOPROTEIN"/>
    <property type="match status" value="1"/>
</dbReference>
<dbReference type="OrthoDB" id="9847554at2"/>
<accession>A0A212U2W8</accession>
<name>A0A212U2W8_9BURK</name>
<dbReference type="RefSeq" id="WP_088813586.1">
    <property type="nucleotide sequence ID" value="NZ_FYEX01000002.1"/>
</dbReference>
<keyword evidence="2" id="KW-1185">Reference proteome</keyword>
<reference evidence="2" key="1">
    <citation type="submission" date="2017-06" db="EMBL/GenBank/DDBJ databases">
        <authorList>
            <person name="Varghese N."/>
            <person name="Submissions S."/>
        </authorList>
    </citation>
    <scope>NUCLEOTIDE SEQUENCE [LARGE SCALE GENOMIC DNA]</scope>
    <source>
        <strain evidence="2">MWH-VicM1</strain>
    </source>
</reference>
<protein>
    <recommendedName>
        <fullName evidence="3">Lipoprotein</fullName>
    </recommendedName>
</protein>
<dbReference type="Proteomes" id="UP000197215">
    <property type="component" value="Unassembled WGS sequence"/>
</dbReference>
<evidence type="ECO:0000313" key="1">
    <source>
        <dbReference type="EMBL" id="SNC72599.1"/>
    </source>
</evidence>
<sequence length="102" mass="11660">MNIKYLGILISTVLVIGCSTPSEKVVIQQGDTHWTLEFTLLKNNKPSEIKTYQFESRMDCFNTMYKMQEDAKKVKNQTGAGLCYKLFADGQERTSKDTLARQ</sequence>
<proteinExistence type="predicted"/>